<dbReference type="GO" id="GO:0090173">
    <property type="term" value="P:regulation of synaptonemal complex assembly"/>
    <property type="evidence" value="ECO:0007669"/>
    <property type="project" value="InterPro"/>
</dbReference>
<dbReference type="Proteomes" id="UP001295740">
    <property type="component" value="Unassembled WGS sequence"/>
</dbReference>
<dbReference type="InterPro" id="IPR013940">
    <property type="entry name" value="Spo22/ZIP4/TEX11"/>
</dbReference>
<evidence type="ECO:0000313" key="2">
    <source>
        <dbReference type="EMBL" id="CAJ2511272.1"/>
    </source>
</evidence>
<reference evidence="2" key="1">
    <citation type="submission" date="2023-10" db="EMBL/GenBank/DDBJ databases">
        <authorList>
            <person name="Hackl T."/>
        </authorList>
    </citation>
    <scope>NUCLEOTIDE SEQUENCE</scope>
</reference>
<dbReference type="AlphaFoldDB" id="A0AAI8VUE2"/>
<organism evidence="2 3">
    <name type="scientific">Anthostomella pinea</name>
    <dbReference type="NCBI Taxonomy" id="933095"/>
    <lineage>
        <taxon>Eukaryota</taxon>
        <taxon>Fungi</taxon>
        <taxon>Dikarya</taxon>
        <taxon>Ascomycota</taxon>
        <taxon>Pezizomycotina</taxon>
        <taxon>Sordariomycetes</taxon>
        <taxon>Xylariomycetidae</taxon>
        <taxon>Xylariales</taxon>
        <taxon>Xylariaceae</taxon>
        <taxon>Anthostomella</taxon>
    </lineage>
</organism>
<dbReference type="PANTHER" id="PTHR40375">
    <property type="entry name" value="SPORULATION-SPECIFIC PROTEIN 22"/>
    <property type="match status" value="1"/>
</dbReference>
<dbReference type="InterPro" id="IPR039057">
    <property type="entry name" value="Spo22/ZIP4"/>
</dbReference>
<keyword evidence="3" id="KW-1185">Reference proteome</keyword>
<sequence>MPSIMDPSANSPASGKSQRIEYIISFSRDLRKISPIEIDEAGLRDSINEIHNQIRAIRSYTLRSPGPQRYAQLDSAGLELWNWCTQLKRQYASDASPTAIRFLVLVRVFSFQIFALAQWGDNNTAGDLVRLQRLALKTGRFCIANSELEFADLALQKAAEYNGLLQKLQAKLPAEELSACKRSEIECLTLRIALAWKDGKLAVADHLYENLEKSQKMLDPTSAETLIGSLLEIGKDLSVKKNFVLAVKWLERAYGLINRQELGQLSRDAVEMRLAISQALIQAYLNTDTADGFQKAENHVGYIQNEMGDSLVVLLLRLEILLHSPGEVFDSDSYASVLRRMIRTVDISESSFKLVVHHIRKLDDKSPGLACSVLDEFITSRILPAQRDEWVDKVVILRSHMAVTHRDTSEGIQALTAMFDQVETTTEKPLPAATALGVQILVWKKVDANFNQGQVDIAELWCRLLLHPVLQQSGPLNTAKISRKLLLCALQRNNLNGAAEVLHSMSDAARRDPMTMYLAYKLALINGDREMVLDSLHHISEASSKDQRYLYACCTEAQRANDKLCLLKALQHLYKRHDYTSMAVTHVPALLRMIIRLDVTLLADKEQHEIDRHTLVDDICEVFESVVTALKKSPRDGNDNKLFTVDELDWFSKNAYNLGLSNLTTWEAQHVVRIQKCCLAIIAQYPPDIPAQASKDISLRGMFCNFLAATTLIALARSEDNVELQLQRYLNMRNHIKDFDAALEAGLRGLDEDIARDLQAKLSTLLVFDFEGAVCLKS</sequence>
<dbReference type="GO" id="GO:0051321">
    <property type="term" value="P:meiotic cell cycle"/>
    <property type="evidence" value="ECO:0007669"/>
    <property type="project" value="UniProtKB-KW"/>
</dbReference>
<keyword evidence="1" id="KW-0469">Meiosis</keyword>
<comment type="caution">
    <text evidence="2">The sequence shown here is derived from an EMBL/GenBank/DDBJ whole genome shotgun (WGS) entry which is preliminary data.</text>
</comment>
<dbReference type="Pfam" id="PF08631">
    <property type="entry name" value="SPO22"/>
    <property type="match status" value="1"/>
</dbReference>
<proteinExistence type="predicted"/>
<evidence type="ECO:0000313" key="3">
    <source>
        <dbReference type="Proteomes" id="UP001295740"/>
    </source>
</evidence>
<evidence type="ECO:0000256" key="1">
    <source>
        <dbReference type="ARBA" id="ARBA00023254"/>
    </source>
</evidence>
<accession>A0AAI8VUE2</accession>
<gene>
    <name evidence="2" type="ORF">KHLLAP_LOCUS11740</name>
</gene>
<name>A0AAI8VUE2_9PEZI</name>
<dbReference type="EMBL" id="CAUWAG010000018">
    <property type="protein sequence ID" value="CAJ2511272.1"/>
    <property type="molecule type" value="Genomic_DNA"/>
</dbReference>
<protein>
    <submittedName>
        <fullName evidence="2">Uu.00g068970.m01.CDS01</fullName>
    </submittedName>
</protein>
<dbReference type="PANTHER" id="PTHR40375:SF2">
    <property type="entry name" value="SPORULATION-SPECIFIC PROTEIN 22"/>
    <property type="match status" value="1"/>
</dbReference>